<dbReference type="GO" id="GO:0097347">
    <property type="term" value="C:TAM protein secretion complex"/>
    <property type="evidence" value="ECO:0007669"/>
    <property type="project" value="TreeGrafter"/>
</dbReference>
<organism evidence="7 8">
    <name type="scientific">Kaistia nematophila</name>
    <dbReference type="NCBI Taxonomy" id="2994654"/>
    <lineage>
        <taxon>Bacteria</taxon>
        <taxon>Pseudomonadati</taxon>
        <taxon>Pseudomonadota</taxon>
        <taxon>Alphaproteobacteria</taxon>
        <taxon>Hyphomicrobiales</taxon>
        <taxon>Kaistiaceae</taxon>
        <taxon>Kaistia</taxon>
    </lineage>
</organism>
<protein>
    <submittedName>
        <fullName evidence="7">Translocation/assembly module TamB domain-containing protein</fullName>
    </submittedName>
</protein>
<evidence type="ECO:0000256" key="5">
    <source>
        <dbReference type="SAM" id="Phobius"/>
    </source>
</evidence>
<evidence type="ECO:0000256" key="1">
    <source>
        <dbReference type="ARBA" id="ARBA00004167"/>
    </source>
</evidence>
<keyword evidence="3 5" id="KW-1133">Transmembrane helix</keyword>
<evidence type="ECO:0000313" key="7">
    <source>
        <dbReference type="EMBL" id="MCX5568053.1"/>
    </source>
</evidence>
<dbReference type="EMBL" id="JAPKNK010000001">
    <property type="protein sequence ID" value="MCX5568053.1"/>
    <property type="molecule type" value="Genomic_DNA"/>
</dbReference>
<dbReference type="GO" id="GO:0005886">
    <property type="term" value="C:plasma membrane"/>
    <property type="evidence" value="ECO:0007669"/>
    <property type="project" value="InterPro"/>
</dbReference>
<keyword evidence="4 5" id="KW-0472">Membrane</keyword>
<gene>
    <name evidence="7" type="ORF">OSH07_02480</name>
</gene>
<keyword evidence="8" id="KW-1185">Reference proteome</keyword>
<feature type="transmembrane region" description="Helical" evidence="5">
    <location>
        <begin position="7"/>
        <end position="29"/>
    </location>
</feature>
<dbReference type="RefSeq" id="WP_266337016.1">
    <property type="nucleotide sequence ID" value="NZ_JAPKNK010000001.1"/>
</dbReference>
<evidence type="ECO:0000256" key="3">
    <source>
        <dbReference type="ARBA" id="ARBA00022989"/>
    </source>
</evidence>
<evidence type="ECO:0000259" key="6">
    <source>
        <dbReference type="Pfam" id="PF04357"/>
    </source>
</evidence>
<proteinExistence type="predicted"/>
<feature type="domain" description="Translocation and assembly module TamB C-terminal" evidence="6">
    <location>
        <begin position="1078"/>
        <end position="1430"/>
    </location>
</feature>
<dbReference type="GO" id="GO:0009306">
    <property type="term" value="P:protein secretion"/>
    <property type="evidence" value="ECO:0007669"/>
    <property type="project" value="InterPro"/>
</dbReference>
<keyword evidence="2 5" id="KW-0812">Transmembrane</keyword>
<reference evidence="7" key="1">
    <citation type="submission" date="2022-11" db="EMBL/GenBank/DDBJ databases">
        <title>Biodiversity and phylogenetic relationships of bacteria.</title>
        <authorList>
            <person name="Machado R.A.R."/>
            <person name="Bhat A."/>
            <person name="Loulou A."/>
            <person name="Kallel S."/>
        </authorList>
    </citation>
    <scope>NUCLEOTIDE SEQUENCE</scope>
    <source>
        <strain evidence="7">K-TC2</strain>
    </source>
</reference>
<sequence length="1436" mass="144321">MPRALTILRWFGVGFIAVLITLVALFGFLQTGPGLRTLENFGSRLASSDGLTVKIEGLSGFVPSDMTIARISAADATGPFAEVENLHLAWHPLSLLSGKVSIADLAADRVSVSRTPVLPPPPPKPAGSSSGIPFIRVALDRLDIARIELGEPVLGMAATLNLQASAHLVDPAEGLSLDFAVLREDAPGEIKGRARYAPGDGTDSLYLDVTASEPAGGLVARLAQIEGLPALSLSVKGNAPLDNWNGSIALDAGAAGHLGGTAAIKQVDNGRRIMLDLAGDVAGLVPATVRPLFADQTTLMGSAIVEPEGRIAIEGLNATAAGFGLALVGKLDTTARTADVKLDLVGGDPSRFAAFAPGVTWSGWRLNAAVTGAFATPSVDATLTVNGLSGAGYGARDLEIVAKTAPASGGGLAFTVYGNAAGLTAEDPKVSAALGQTAKLSAAGSLGDAGPVLTDAKVTLEPLDLAFTGSAAAKSVQGALRLERLNLAAFSGLAGRPLSGSAVLDARIDADPSTRRIALDLDGSSQAIHTGIAQVDGFFAGESRVKGSVSLAEDGRIAVNGLTLAAKGLDVAVDGAIEKSAADLTARVKLADLKALDPRVSGAANADLRFTGGLDALGLAGKVAIPSGVAMDKPIENLTLSVDLTDLTGRPGGTIALDGKLAGKPAKGGAKLTSLADGGRRLDDLDLAIGGVRAKGAAALAASGLVDGKITIAASNLADLSALILTDIAGRLDATVVLDASNGAQRVAVDAKAEGVEVAGNRVDRADINARIVDLSGTPVIDGKAVLAGVRAGGQVIENATVTAKSAGTATDVTLDTALLGSSINAKARIAPAGDDTNIRLDALKIARAGTNVTLSAPANITIAKGGVTIDKLALATGDGRATVSGKAGETLDLNVDLRNLPLSLASLAAPTLDMKGSLSGSARVTGKASGPAGDYDLKIAKLTNADIAKAGLGPFDITARGKLGGGRVGVEATINAPSVSGLTINGSVPIAGGDMDLKIKGAIDLAIANTALATSGGNLRGKAVIDAALGGPTSAPRASGNVRVSGASYNDSLNGISLSNIEAVLTGSDRAVNVTSFTAQTVQGGRIVGKGNIALDPAQGFPAAIEVTLQKATLVNSDLMRLVSDGKITVQGPVATRPKIAGQINVRSLDINIADVPSGGLDPLSVRHVNAGKQTAAKGGIRAKAQARAAATAKKKTQPASPFVADLDLRVSAPNGVFVRGMGMDAEFGGDLTLRGTTADMVTMGGFTLKRGRFSVVGRQLTFTEGTITFNGSLDPELNLKADTSGGDVTASIVIGGNASAPEVSFTSTPTLPQDEVIARLLFGRSISTLTAGQALQVAQTVAQFSGGGPGVVDSIRRSLGVDTLSIGTDSTGKGGQIGAGKRLNDKIYVGVQQGTTPDSSKVTVDVDLTRNIRIQGAAGADGSNELGIGAQWDY</sequence>
<evidence type="ECO:0000313" key="8">
    <source>
        <dbReference type="Proteomes" id="UP001144805"/>
    </source>
</evidence>
<dbReference type="PANTHER" id="PTHR36985">
    <property type="entry name" value="TRANSLOCATION AND ASSEMBLY MODULE SUBUNIT TAMB"/>
    <property type="match status" value="1"/>
</dbReference>
<dbReference type="PANTHER" id="PTHR36985:SF1">
    <property type="entry name" value="TRANSLOCATION AND ASSEMBLY MODULE SUBUNIT TAMB"/>
    <property type="match status" value="1"/>
</dbReference>
<dbReference type="InterPro" id="IPR007452">
    <property type="entry name" value="TamB_C"/>
</dbReference>
<dbReference type="Pfam" id="PF04357">
    <property type="entry name" value="TamB"/>
    <property type="match status" value="1"/>
</dbReference>
<evidence type="ECO:0000256" key="2">
    <source>
        <dbReference type="ARBA" id="ARBA00022692"/>
    </source>
</evidence>
<dbReference type="Proteomes" id="UP001144805">
    <property type="component" value="Unassembled WGS sequence"/>
</dbReference>
<evidence type="ECO:0000256" key="4">
    <source>
        <dbReference type="ARBA" id="ARBA00023136"/>
    </source>
</evidence>
<accession>A0A9X3IJ46</accession>
<comment type="caution">
    <text evidence="7">The sequence shown here is derived from an EMBL/GenBank/DDBJ whole genome shotgun (WGS) entry which is preliminary data.</text>
</comment>
<comment type="subcellular location">
    <subcellularLocation>
        <location evidence="1">Membrane</location>
        <topology evidence="1">Single-pass membrane protein</topology>
    </subcellularLocation>
</comment>
<name>A0A9X3IJ46_9HYPH</name>